<protein>
    <submittedName>
        <fullName evidence="1">Uncharacterized protein</fullName>
    </submittedName>
</protein>
<accession>A0AAD4MG13</accession>
<comment type="caution">
    <text evidence="1">The sequence shown here is derived from an EMBL/GenBank/DDBJ whole genome shotgun (WGS) entry which is preliminary data.</text>
</comment>
<evidence type="ECO:0000313" key="1">
    <source>
        <dbReference type="EMBL" id="KAI1692633.1"/>
    </source>
</evidence>
<dbReference type="Proteomes" id="UP001201812">
    <property type="component" value="Unassembled WGS sequence"/>
</dbReference>
<keyword evidence="2" id="KW-1185">Reference proteome</keyword>
<sequence>MDREGELNAAVENCRRPCAEQVSLNDSKHAVCQVFISHVTIVVRLKNAFELYQINQASKQPLPLMNFAY</sequence>
<evidence type="ECO:0000313" key="2">
    <source>
        <dbReference type="Proteomes" id="UP001201812"/>
    </source>
</evidence>
<reference evidence="1" key="1">
    <citation type="submission" date="2022-01" db="EMBL/GenBank/DDBJ databases">
        <title>Genome Sequence Resource for Two Populations of Ditylenchus destructor, the Migratory Endoparasitic Phytonematode.</title>
        <authorList>
            <person name="Zhang H."/>
            <person name="Lin R."/>
            <person name="Xie B."/>
        </authorList>
    </citation>
    <scope>NUCLEOTIDE SEQUENCE</scope>
    <source>
        <strain evidence="1">BazhouSP</strain>
    </source>
</reference>
<name>A0AAD4MG13_9BILA</name>
<organism evidence="1 2">
    <name type="scientific">Ditylenchus destructor</name>
    <dbReference type="NCBI Taxonomy" id="166010"/>
    <lineage>
        <taxon>Eukaryota</taxon>
        <taxon>Metazoa</taxon>
        <taxon>Ecdysozoa</taxon>
        <taxon>Nematoda</taxon>
        <taxon>Chromadorea</taxon>
        <taxon>Rhabditida</taxon>
        <taxon>Tylenchina</taxon>
        <taxon>Tylenchomorpha</taxon>
        <taxon>Sphaerularioidea</taxon>
        <taxon>Anguinidae</taxon>
        <taxon>Anguininae</taxon>
        <taxon>Ditylenchus</taxon>
    </lineage>
</organism>
<dbReference type="EMBL" id="JAKKPZ010000734">
    <property type="protein sequence ID" value="KAI1692633.1"/>
    <property type="molecule type" value="Genomic_DNA"/>
</dbReference>
<dbReference type="AlphaFoldDB" id="A0AAD4MG13"/>
<gene>
    <name evidence="1" type="ORF">DdX_21147</name>
</gene>
<proteinExistence type="predicted"/>